<organism evidence="4 5">
    <name type="scientific">Rhypophila decipiens</name>
    <dbReference type="NCBI Taxonomy" id="261697"/>
    <lineage>
        <taxon>Eukaryota</taxon>
        <taxon>Fungi</taxon>
        <taxon>Dikarya</taxon>
        <taxon>Ascomycota</taxon>
        <taxon>Pezizomycotina</taxon>
        <taxon>Sordariomycetes</taxon>
        <taxon>Sordariomycetidae</taxon>
        <taxon>Sordariales</taxon>
        <taxon>Naviculisporaceae</taxon>
        <taxon>Rhypophila</taxon>
    </lineage>
</organism>
<dbReference type="Pfam" id="PF08240">
    <property type="entry name" value="ADH_N"/>
    <property type="match status" value="1"/>
</dbReference>
<dbReference type="InterPro" id="IPR013149">
    <property type="entry name" value="ADH-like_C"/>
</dbReference>
<comment type="similarity">
    <text evidence="1">Belongs to the zinc-containing alcohol dehydrogenase family.</text>
</comment>
<dbReference type="GO" id="GO:0016651">
    <property type="term" value="F:oxidoreductase activity, acting on NAD(P)H"/>
    <property type="evidence" value="ECO:0007669"/>
    <property type="project" value="InterPro"/>
</dbReference>
<name>A0AAN7BAW7_9PEZI</name>
<dbReference type="Proteomes" id="UP001301769">
    <property type="component" value="Unassembled WGS sequence"/>
</dbReference>
<dbReference type="InterPro" id="IPR013154">
    <property type="entry name" value="ADH-like_N"/>
</dbReference>
<comment type="caution">
    <text evidence="4">The sequence shown here is derived from an EMBL/GenBank/DDBJ whole genome shotgun (WGS) entry which is preliminary data.</text>
</comment>
<dbReference type="Gene3D" id="3.90.180.10">
    <property type="entry name" value="Medium-chain alcohol dehydrogenases, catalytic domain"/>
    <property type="match status" value="1"/>
</dbReference>
<proteinExistence type="inferred from homology"/>
<dbReference type="Gene3D" id="3.40.50.720">
    <property type="entry name" value="NAD(P)-binding Rossmann-like Domain"/>
    <property type="match status" value="1"/>
</dbReference>
<dbReference type="SUPFAM" id="SSF50129">
    <property type="entry name" value="GroES-like"/>
    <property type="match status" value="1"/>
</dbReference>
<feature type="domain" description="Enoyl reductase (ER)" evidence="3">
    <location>
        <begin position="15"/>
        <end position="365"/>
    </location>
</feature>
<dbReference type="SMART" id="SM00829">
    <property type="entry name" value="PKS_ER"/>
    <property type="match status" value="1"/>
</dbReference>
<reference evidence="4" key="2">
    <citation type="submission" date="2023-05" db="EMBL/GenBank/DDBJ databases">
        <authorList>
            <consortium name="Lawrence Berkeley National Laboratory"/>
            <person name="Steindorff A."/>
            <person name="Hensen N."/>
            <person name="Bonometti L."/>
            <person name="Westerberg I."/>
            <person name="Brannstrom I.O."/>
            <person name="Guillou S."/>
            <person name="Cros-Aarteil S."/>
            <person name="Calhoun S."/>
            <person name="Haridas S."/>
            <person name="Kuo A."/>
            <person name="Mondo S."/>
            <person name="Pangilinan J."/>
            <person name="Riley R."/>
            <person name="Labutti K."/>
            <person name="Andreopoulos B."/>
            <person name="Lipzen A."/>
            <person name="Chen C."/>
            <person name="Yanf M."/>
            <person name="Daum C."/>
            <person name="Ng V."/>
            <person name="Clum A."/>
            <person name="Ohm R."/>
            <person name="Martin F."/>
            <person name="Silar P."/>
            <person name="Natvig D."/>
            <person name="Lalanne C."/>
            <person name="Gautier V."/>
            <person name="Ament-Velasquez S.L."/>
            <person name="Kruys A."/>
            <person name="Hutchinson M.I."/>
            <person name="Powell A.J."/>
            <person name="Barry K."/>
            <person name="Miller A.N."/>
            <person name="Grigoriev I.V."/>
            <person name="Debuchy R."/>
            <person name="Gladieux P."/>
            <person name="Thoren M.H."/>
            <person name="Johannesson H."/>
        </authorList>
    </citation>
    <scope>NUCLEOTIDE SEQUENCE</scope>
    <source>
        <strain evidence="4">PSN293</strain>
    </source>
</reference>
<sequence>MQNLPNTMLAVRARGPDDLFVDSETPIPKVRPGYILIKVFSVALNPSDYKRLGVFNESVSHTMGCDAAGRVVVCGGDIGQSYKPGDRVAGLCYGMKPQDPSCGAFGEYALLKGSLTMRVPDHVSDAEAATIPVGVNFAGQALYHTLRLPLPLPRLGLGLSTKPPSVLIYGGATATGMTALQFARLSGCHVISTCSPRNFQLVKALGAHSVFDYHDADACGPAIRAATNNNLLYALDCVAAGESLRICAEALTSRSGVATYTASLPVGDRFPRKDVRYGWTSGYTSFGEPTHLAASDAKLRTGVGAAADSDSDFAAWFWKLAVDLLQHDRLRLGPLVHLRQGGLAGVQEGLAELKGGNVSAGKLVYTF</sequence>
<keyword evidence="5" id="KW-1185">Reference proteome</keyword>
<dbReference type="InterPro" id="IPR047122">
    <property type="entry name" value="Trans-enoyl_RdTase-like"/>
</dbReference>
<dbReference type="PANTHER" id="PTHR45348:SF2">
    <property type="entry name" value="ZINC-TYPE ALCOHOL DEHYDROGENASE-LIKE PROTEIN C2E1P3.01"/>
    <property type="match status" value="1"/>
</dbReference>
<evidence type="ECO:0000256" key="1">
    <source>
        <dbReference type="ARBA" id="ARBA00008072"/>
    </source>
</evidence>
<evidence type="ECO:0000313" key="5">
    <source>
        <dbReference type="Proteomes" id="UP001301769"/>
    </source>
</evidence>
<dbReference type="SUPFAM" id="SSF51735">
    <property type="entry name" value="NAD(P)-binding Rossmann-fold domains"/>
    <property type="match status" value="1"/>
</dbReference>
<protein>
    <recommendedName>
        <fullName evidence="3">Enoyl reductase (ER) domain-containing protein</fullName>
    </recommendedName>
</protein>
<dbReference type="InterPro" id="IPR020843">
    <property type="entry name" value="ER"/>
</dbReference>
<dbReference type="InterPro" id="IPR036291">
    <property type="entry name" value="NAD(P)-bd_dom_sf"/>
</dbReference>
<dbReference type="PANTHER" id="PTHR45348">
    <property type="entry name" value="HYPOTHETICAL OXIDOREDUCTASE (EUROFUNG)"/>
    <property type="match status" value="1"/>
</dbReference>
<evidence type="ECO:0000259" key="3">
    <source>
        <dbReference type="SMART" id="SM00829"/>
    </source>
</evidence>
<keyword evidence="2" id="KW-0560">Oxidoreductase</keyword>
<dbReference type="InterPro" id="IPR011032">
    <property type="entry name" value="GroES-like_sf"/>
</dbReference>
<evidence type="ECO:0000313" key="4">
    <source>
        <dbReference type="EMBL" id="KAK4214345.1"/>
    </source>
</evidence>
<dbReference type="AlphaFoldDB" id="A0AAN7BAW7"/>
<evidence type="ECO:0000256" key="2">
    <source>
        <dbReference type="ARBA" id="ARBA00023002"/>
    </source>
</evidence>
<accession>A0AAN7BAW7</accession>
<dbReference type="CDD" id="cd08249">
    <property type="entry name" value="enoyl_reductase_like"/>
    <property type="match status" value="1"/>
</dbReference>
<reference evidence="4" key="1">
    <citation type="journal article" date="2023" name="Mol. Phylogenet. Evol.">
        <title>Genome-scale phylogeny and comparative genomics of the fungal order Sordariales.</title>
        <authorList>
            <person name="Hensen N."/>
            <person name="Bonometti L."/>
            <person name="Westerberg I."/>
            <person name="Brannstrom I.O."/>
            <person name="Guillou S."/>
            <person name="Cros-Aarteil S."/>
            <person name="Calhoun S."/>
            <person name="Haridas S."/>
            <person name="Kuo A."/>
            <person name="Mondo S."/>
            <person name="Pangilinan J."/>
            <person name="Riley R."/>
            <person name="LaButti K."/>
            <person name="Andreopoulos B."/>
            <person name="Lipzen A."/>
            <person name="Chen C."/>
            <person name="Yan M."/>
            <person name="Daum C."/>
            <person name="Ng V."/>
            <person name="Clum A."/>
            <person name="Steindorff A."/>
            <person name="Ohm R.A."/>
            <person name="Martin F."/>
            <person name="Silar P."/>
            <person name="Natvig D.O."/>
            <person name="Lalanne C."/>
            <person name="Gautier V."/>
            <person name="Ament-Velasquez S.L."/>
            <person name="Kruys A."/>
            <person name="Hutchinson M.I."/>
            <person name="Powell A.J."/>
            <person name="Barry K."/>
            <person name="Miller A.N."/>
            <person name="Grigoriev I.V."/>
            <person name="Debuchy R."/>
            <person name="Gladieux P."/>
            <person name="Hiltunen Thoren M."/>
            <person name="Johannesson H."/>
        </authorList>
    </citation>
    <scope>NUCLEOTIDE SEQUENCE</scope>
    <source>
        <strain evidence="4">PSN293</strain>
    </source>
</reference>
<gene>
    <name evidence="4" type="ORF">QBC37DRAFT_421439</name>
</gene>
<dbReference type="EMBL" id="MU858095">
    <property type="protein sequence ID" value="KAK4214345.1"/>
    <property type="molecule type" value="Genomic_DNA"/>
</dbReference>
<dbReference type="Pfam" id="PF00107">
    <property type="entry name" value="ADH_zinc_N"/>
    <property type="match status" value="1"/>
</dbReference>